<evidence type="ECO:0000256" key="6">
    <source>
        <dbReference type="SAM" id="Coils"/>
    </source>
</evidence>
<evidence type="ECO:0000256" key="5">
    <source>
        <dbReference type="ARBA" id="ARBA00047942"/>
    </source>
</evidence>
<keyword evidence="6" id="KW-0175">Coiled coil</keyword>
<reference evidence="9 10" key="1">
    <citation type="submission" date="2016-10" db="EMBL/GenBank/DDBJ databases">
        <title>Comparative genomics between deep and shallow subseafloor isolates.</title>
        <authorList>
            <person name="Ishii S."/>
            <person name="Miller J.R."/>
            <person name="Sutton G."/>
            <person name="Suzuki S."/>
            <person name="Methe B."/>
            <person name="Inagaki F."/>
            <person name="Imachi H."/>
        </authorList>
    </citation>
    <scope>NUCLEOTIDE SEQUENCE [LARGE SCALE GENOMIC DNA]</scope>
    <source>
        <strain evidence="9 10">MO-MB1</strain>
    </source>
</reference>
<dbReference type="InterPro" id="IPR054520">
    <property type="entry name" value="M_Eco57I_C"/>
</dbReference>
<dbReference type="GO" id="GO:0009007">
    <property type="term" value="F:site-specific DNA-methyltransferase (adenine-specific) activity"/>
    <property type="evidence" value="ECO:0007669"/>
    <property type="project" value="UniProtKB-EC"/>
</dbReference>
<keyword evidence="4" id="KW-0949">S-adenosyl-L-methionine</keyword>
<evidence type="ECO:0000259" key="7">
    <source>
        <dbReference type="Pfam" id="PF07669"/>
    </source>
</evidence>
<dbReference type="AlphaFoldDB" id="A0A2H4VA02"/>
<feature type="domain" description="Type II methyltransferase M.TaqI-like" evidence="7">
    <location>
        <begin position="496"/>
        <end position="812"/>
    </location>
</feature>
<dbReference type="Proteomes" id="UP000232806">
    <property type="component" value="Chromosome"/>
</dbReference>
<dbReference type="PANTHER" id="PTHR33841:SF1">
    <property type="entry name" value="DNA METHYLTRANSFERASE A"/>
    <property type="match status" value="1"/>
</dbReference>
<dbReference type="OrthoDB" id="70888at2157"/>
<evidence type="ECO:0000313" key="9">
    <source>
        <dbReference type="EMBL" id="AUB54921.1"/>
    </source>
</evidence>
<evidence type="ECO:0000256" key="4">
    <source>
        <dbReference type="ARBA" id="ARBA00022691"/>
    </source>
</evidence>
<dbReference type="EC" id="2.1.1.72" evidence="1"/>
<dbReference type="GO" id="GO:0032259">
    <property type="term" value="P:methylation"/>
    <property type="evidence" value="ECO:0007669"/>
    <property type="project" value="UniProtKB-KW"/>
</dbReference>
<feature type="coiled-coil region" evidence="6">
    <location>
        <begin position="650"/>
        <end position="680"/>
    </location>
</feature>
<evidence type="ECO:0000313" key="10">
    <source>
        <dbReference type="Proteomes" id="UP000232806"/>
    </source>
</evidence>
<dbReference type="InterPro" id="IPR050953">
    <property type="entry name" value="N4_N6_ade-DNA_methylase"/>
</dbReference>
<dbReference type="EMBL" id="CP017766">
    <property type="protein sequence ID" value="AUB54921.1"/>
    <property type="molecule type" value="Genomic_DNA"/>
</dbReference>
<dbReference type="Pfam" id="PF07669">
    <property type="entry name" value="Eco57I"/>
    <property type="match status" value="1"/>
</dbReference>
<organism evidence="9 10">
    <name type="scientific">Methanobacterium subterraneum</name>
    <dbReference type="NCBI Taxonomy" id="59277"/>
    <lineage>
        <taxon>Archaea</taxon>
        <taxon>Methanobacteriati</taxon>
        <taxon>Methanobacteriota</taxon>
        <taxon>Methanomada group</taxon>
        <taxon>Methanobacteria</taxon>
        <taxon>Methanobacteriales</taxon>
        <taxon>Methanobacteriaceae</taxon>
        <taxon>Methanobacterium</taxon>
    </lineage>
</organism>
<protein>
    <recommendedName>
        <fullName evidence="1">site-specific DNA-methyltransferase (adenine-specific)</fullName>
        <ecNumber evidence="1">2.1.1.72</ecNumber>
    </recommendedName>
</protein>
<dbReference type="GO" id="GO:0003676">
    <property type="term" value="F:nucleic acid binding"/>
    <property type="evidence" value="ECO:0007669"/>
    <property type="project" value="InterPro"/>
</dbReference>
<dbReference type="Gene3D" id="3.40.50.150">
    <property type="entry name" value="Vaccinia Virus protein VP39"/>
    <property type="match status" value="2"/>
</dbReference>
<name>A0A2H4VA02_9EURY</name>
<dbReference type="PRINTS" id="PR00507">
    <property type="entry name" value="N12N6MTFRASE"/>
</dbReference>
<dbReference type="RefSeq" id="WP_157931965.1">
    <property type="nucleotide sequence ID" value="NZ_CP017766.1"/>
</dbReference>
<dbReference type="InterPro" id="IPR002052">
    <property type="entry name" value="DNA_methylase_N6_adenine_CS"/>
</dbReference>
<evidence type="ECO:0000256" key="3">
    <source>
        <dbReference type="ARBA" id="ARBA00022679"/>
    </source>
</evidence>
<proteinExistence type="predicted"/>
<evidence type="ECO:0000256" key="2">
    <source>
        <dbReference type="ARBA" id="ARBA00022603"/>
    </source>
</evidence>
<dbReference type="GeneID" id="35120337"/>
<evidence type="ECO:0000259" key="8">
    <source>
        <dbReference type="Pfam" id="PF22837"/>
    </source>
</evidence>
<accession>A0A2H4VA02</accession>
<keyword evidence="3" id="KW-0808">Transferase</keyword>
<dbReference type="GO" id="GO:0006304">
    <property type="term" value="P:DNA modification"/>
    <property type="evidence" value="ECO:0007669"/>
    <property type="project" value="InterPro"/>
</dbReference>
<feature type="coiled-coil region" evidence="6">
    <location>
        <begin position="558"/>
        <end position="585"/>
    </location>
</feature>
<dbReference type="Pfam" id="PF22837">
    <property type="entry name" value="M_Eco57I_C"/>
    <property type="match status" value="1"/>
</dbReference>
<sequence length="1238" mass="145820">MSIELKKRIKNHLCNLKSAKDIFELFRLLNYPENVFYDTSYKREIDDFNFRKEDSSRIAKIYSILNFEDNLPVFLLETTSLSPSFIRSVAKKFDSQYLRFLIILVDENYSEMVFVLPDREKVDQGKYRLKITKLIINKEDIKERNEYYTVIDTLSKIRYENEPHWRDIWLKWKESFDVEKVTKAFFDDYKAIFFKLRKSIQTSLVSPKGAHEYTLQFLNRVMFIYFISKKGWLKYPKFMHWFWKSYKKDNKFGSNEFHEKWLNQVFFKGFNNQGHDVTGLPQYVNEVITSFPYLNGGLFKENKVDKCPVKINDELFQKIFEFFEKYNFTIKEDMPLESEVAVDPQMIGYVYETLASLSSKDVDIYTESEKKDDAESRRKWGIFYTPIIEVDFMCRRSLVEYLDNNLSELPKKYIYHFVFDAPGEFNDTEKYLTQENWWDQIEDTLDNLSIVDPACGSGAFLVGMMNILGELYGKVYKHTDTDLDDYQMKYRIIQRSLYGVDVMKWAVDAAELRLWLQLIIETTIKGDELKKSPLLPNLNLNLRVGDSLVQEIGGISFNVRSNEIDAKLKKKLEELKKEKANYFENPQKAKYKSSEDFHKQELKLFNSIIGSRINILQKENEIKMKGTETKQITLGAKTTTKAKKFDDKTNKKILSEIKENKKQIQNLRKMKKALKNSDKKPFVWEIDFAEIFGDKNGFDIVIGNPPYIMHENISPPNRIKSERLKKYKSAYKAKLLKSSKNLFPSIKKIDGKSDYYIYFFFHGLGLLNEKGTFCFITSNSWLDAKYGASLQEFLLNKVPIIAIYDNNKKRSFAHADINTVISLFGNPLMSYSNSELRSEEEIGIKINDNTVKFVIFKKPYENVINSHNLIEIEETKADVGNELKDLLKNLVDKTNFRVFPIAQKDLLHDGWVYPEKYDSKRGRFKAGSYNGNKWNSKFLRAPKIFYTILEKGEFKNLESLGHIETYLNTGGADKFYFVDLLKRGEEYSEIENKEFNERFKIETKFIQPMVKSPQELSKILIEDKDLKSNIILLNEKEKIKNLFIEKYIEFGELKEYNTRSGPSNRSPWWKLPKQAREGGEILFPRNYNNRLLAFYNPQKYISNRFYRFKTTQHDKLIYILNSTLNILMMEIFGKTNLGEGALELGKPEIRLLPILKLNIDFKDNNILKRDSMTIYEECGFNILKPLREQDPKPLSDRAELDNVIFEELGLSEEERKEVYWSVCELVKNRLDKAKSLNG</sequence>
<dbReference type="SUPFAM" id="SSF53335">
    <property type="entry name" value="S-adenosyl-L-methionine-dependent methyltransferases"/>
    <property type="match status" value="1"/>
</dbReference>
<dbReference type="InterPro" id="IPR011639">
    <property type="entry name" value="MethylTrfase_TaqI-like_dom"/>
</dbReference>
<dbReference type="PANTHER" id="PTHR33841">
    <property type="entry name" value="DNA METHYLTRANSFERASE YEEA-RELATED"/>
    <property type="match status" value="1"/>
</dbReference>
<keyword evidence="2" id="KW-0489">Methyltransferase</keyword>
<dbReference type="InterPro" id="IPR029063">
    <property type="entry name" value="SAM-dependent_MTases_sf"/>
</dbReference>
<gene>
    <name evidence="9" type="ORF">BK007_02050</name>
</gene>
<feature type="domain" description="Type II methyltransferase M.Eco57I C-terminal" evidence="8">
    <location>
        <begin position="947"/>
        <end position="1158"/>
    </location>
</feature>
<evidence type="ECO:0000256" key="1">
    <source>
        <dbReference type="ARBA" id="ARBA00011900"/>
    </source>
</evidence>
<dbReference type="PROSITE" id="PS00092">
    <property type="entry name" value="N6_MTASE"/>
    <property type="match status" value="1"/>
</dbReference>
<comment type="catalytic activity">
    <reaction evidence="5">
        <text>a 2'-deoxyadenosine in DNA + S-adenosyl-L-methionine = an N(6)-methyl-2'-deoxyadenosine in DNA + S-adenosyl-L-homocysteine + H(+)</text>
        <dbReference type="Rhea" id="RHEA:15197"/>
        <dbReference type="Rhea" id="RHEA-COMP:12418"/>
        <dbReference type="Rhea" id="RHEA-COMP:12419"/>
        <dbReference type="ChEBI" id="CHEBI:15378"/>
        <dbReference type="ChEBI" id="CHEBI:57856"/>
        <dbReference type="ChEBI" id="CHEBI:59789"/>
        <dbReference type="ChEBI" id="CHEBI:90615"/>
        <dbReference type="ChEBI" id="CHEBI:90616"/>
        <dbReference type="EC" id="2.1.1.72"/>
    </reaction>
</comment>